<keyword evidence="6" id="KW-0560">Oxidoreductase</keyword>
<evidence type="ECO:0000256" key="2">
    <source>
        <dbReference type="ARBA" id="ARBA00022475"/>
    </source>
</evidence>
<comment type="pathway">
    <text evidence="11">Porphyrin-containing compound metabolism.</text>
</comment>
<dbReference type="GO" id="GO:0006784">
    <property type="term" value="P:heme A biosynthetic process"/>
    <property type="evidence" value="ECO:0007669"/>
    <property type="project" value="InterPro"/>
</dbReference>
<keyword evidence="10" id="KW-1015">Disulfide bond</keyword>
<feature type="transmembrane region" description="Helical" evidence="12">
    <location>
        <begin position="94"/>
        <end position="115"/>
    </location>
</feature>
<evidence type="ECO:0000256" key="9">
    <source>
        <dbReference type="ARBA" id="ARBA00023136"/>
    </source>
</evidence>
<evidence type="ECO:0000256" key="6">
    <source>
        <dbReference type="ARBA" id="ARBA00023002"/>
    </source>
</evidence>
<evidence type="ECO:0000256" key="3">
    <source>
        <dbReference type="ARBA" id="ARBA00022692"/>
    </source>
</evidence>
<evidence type="ECO:0000313" key="13">
    <source>
        <dbReference type="EMBL" id="HDX29868.1"/>
    </source>
</evidence>
<protein>
    <submittedName>
        <fullName evidence="13">Heme A synthase</fullName>
    </submittedName>
</protein>
<feature type="transmembrane region" description="Helical" evidence="12">
    <location>
        <begin position="272"/>
        <end position="297"/>
    </location>
</feature>
<dbReference type="Pfam" id="PF02628">
    <property type="entry name" value="COX15-CtaA"/>
    <property type="match status" value="1"/>
</dbReference>
<dbReference type="AlphaFoldDB" id="A0A7C1JUQ9"/>
<comment type="caution">
    <text evidence="13">The sequence shown here is derived from an EMBL/GenBank/DDBJ whole genome shotgun (WGS) entry which is preliminary data.</text>
</comment>
<dbReference type="EMBL" id="DSMG01000001">
    <property type="protein sequence ID" value="HDX29868.1"/>
    <property type="molecule type" value="Genomic_DNA"/>
</dbReference>
<dbReference type="InterPro" id="IPR050450">
    <property type="entry name" value="COX15/CtaA_HemeA_synthase"/>
</dbReference>
<dbReference type="GO" id="GO:0016491">
    <property type="term" value="F:oxidoreductase activity"/>
    <property type="evidence" value="ECO:0007669"/>
    <property type="project" value="UniProtKB-KW"/>
</dbReference>
<feature type="transmembrane region" description="Helical" evidence="12">
    <location>
        <begin position="214"/>
        <end position="234"/>
    </location>
</feature>
<dbReference type="PANTHER" id="PTHR35457">
    <property type="entry name" value="HEME A SYNTHASE"/>
    <property type="match status" value="1"/>
</dbReference>
<evidence type="ECO:0000256" key="12">
    <source>
        <dbReference type="SAM" id="Phobius"/>
    </source>
</evidence>
<accession>A0A7C1JUQ9</accession>
<feature type="transmembrane region" description="Helical" evidence="12">
    <location>
        <begin position="246"/>
        <end position="266"/>
    </location>
</feature>
<keyword evidence="9 12" id="KW-0472">Membrane</keyword>
<dbReference type="PANTHER" id="PTHR35457:SF1">
    <property type="entry name" value="HEME A SYNTHASE"/>
    <property type="match status" value="1"/>
</dbReference>
<evidence type="ECO:0000256" key="10">
    <source>
        <dbReference type="ARBA" id="ARBA00023157"/>
    </source>
</evidence>
<evidence type="ECO:0000256" key="4">
    <source>
        <dbReference type="ARBA" id="ARBA00022723"/>
    </source>
</evidence>
<comment type="subcellular location">
    <subcellularLocation>
        <location evidence="1">Membrane</location>
        <topology evidence="1">Multi-pass membrane protein</topology>
    </subcellularLocation>
</comment>
<keyword evidence="3 12" id="KW-0812">Transmembrane</keyword>
<dbReference type="GO" id="GO:0016020">
    <property type="term" value="C:membrane"/>
    <property type="evidence" value="ECO:0007669"/>
    <property type="project" value="UniProtKB-SubCell"/>
</dbReference>
<feature type="transmembrane region" description="Helical" evidence="12">
    <location>
        <begin position="127"/>
        <end position="151"/>
    </location>
</feature>
<keyword evidence="2" id="KW-1003">Cell membrane</keyword>
<name>A0A7C1JUQ9_9CHLR</name>
<dbReference type="InterPro" id="IPR003780">
    <property type="entry name" value="COX15/CtaA_fam"/>
</dbReference>
<feature type="transmembrane region" description="Helical" evidence="12">
    <location>
        <begin position="65"/>
        <end position="82"/>
    </location>
</feature>
<dbReference type="GO" id="GO:0046872">
    <property type="term" value="F:metal ion binding"/>
    <property type="evidence" value="ECO:0007669"/>
    <property type="project" value="UniProtKB-KW"/>
</dbReference>
<keyword evidence="8" id="KW-0350">Heme biosynthesis</keyword>
<evidence type="ECO:0000256" key="7">
    <source>
        <dbReference type="ARBA" id="ARBA00023004"/>
    </source>
</evidence>
<organism evidence="13">
    <name type="scientific">Caldilinea aerophila</name>
    <dbReference type="NCBI Taxonomy" id="133453"/>
    <lineage>
        <taxon>Bacteria</taxon>
        <taxon>Bacillati</taxon>
        <taxon>Chloroflexota</taxon>
        <taxon>Caldilineae</taxon>
        <taxon>Caldilineales</taxon>
        <taxon>Caldilineaceae</taxon>
        <taxon>Caldilinea</taxon>
    </lineage>
</organism>
<keyword evidence="5 12" id="KW-1133">Transmembrane helix</keyword>
<sequence>MNGNLRFARYAWGVVAFNVLVIIWGAFVRATGSGAGCGDHWPLCNGEVIPRAEQIETLIEFSHRVTSGLALLAVVGLLIWAFRAFPRGHIVRKAAVVSMAFMILEALIGAALVLLQYVAFNVSVGRAIWMAAHLVNTFLLLAALLLTAWWGQGAAPVRLRNQGVVGGSLLLAVIGSLVLGMSGAITALGDTLVITGGISPAEHALVATLVELRILHPVLAFVVGALVVGAAWIAMQRRPSALTQRLGRLLIGLYVGQLLIGAFNVALRAPVWIQMVHLAVTCIIWILLILLAANALAVGATQPAQREGTRHLKASQPLA</sequence>
<feature type="transmembrane region" description="Helical" evidence="12">
    <location>
        <begin position="163"/>
        <end position="185"/>
    </location>
</feature>
<feature type="transmembrane region" description="Helical" evidence="12">
    <location>
        <begin position="7"/>
        <end position="27"/>
    </location>
</feature>
<keyword evidence="7" id="KW-0408">Iron</keyword>
<gene>
    <name evidence="13" type="ORF">ENQ20_00055</name>
</gene>
<reference evidence="13" key="1">
    <citation type="journal article" date="2020" name="mSystems">
        <title>Genome- and Community-Level Interaction Insights into Carbon Utilization and Element Cycling Functions of Hydrothermarchaeota in Hydrothermal Sediment.</title>
        <authorList>
            <person name="Zhou Z."/>
            <person name="Liu Y."/>
            <person name="Xu W."/>
            <person name="Pan J."/>
            <person name="Luo Z.H."/>
            <person name="Li M."/>
        </authorList>
    </citation>
    <scope>NUCLEOTIDE SEQUENCE [LARGE SCALE GENOMIC DNA]</scope>
    <source>
        <strain evidence="13">SpSt-289</strain>
    </source>
</reference>
<evidence type="ECO:0000256" key="11">
    <source>
        <dbReference type="ARBA" id="ARBA00023444"/>
    </source>
</evidence>
<keyword evidence="4" id="KW-0479">Metal-binding</keyword>
<evidence type="ECO:0000256" key="5">
    <source>
        <dbReference type="ARBA" id="ARBA00022989"/>
    </source>
</evidence>
<evidence type="ECO:0000256" key="8">
    <source>
        <dbReference type="ARBA" id="ARBA00023133"/>
    </source>
</evidence>
<proteinExistence type="predicted"/>
<evidence type="ECO:0000256" key="1">
    <source>
        <dbReference type="ARBA" id="ARBA00004141"/>
    </source>
</evidence>